<name>A0A1E5XSY4_9HYPH</name>
<organism evidence="2 3">
    <name type="scientific">Devosia insulae DS-56</name>
    <dbReference type="NCBI Taxonomy" id="1116389"/>
    <lineage>
        <taxon>Bacteria</taxon>
        <taxon>Pseudomonadati</taxon>
        <taxon>Pseudomonadota</taxon>
        <taxon>Alphaproteobacteria</taxon>
        <taxon>Hyphomicrobiales</taxon>
        <taxon>Devosiaceae</taxon>
        <taxon>Devosia</taxon>
    </lineage>
</organism>
<sequence length="398" mass="44111">MTRQTWQDAVNDIEQSAGVATLRQHQLAAVAGALLPTDMPRLVAAARLQTVLGDDIAGESISEVLEVQHELMESLQTTKVRITTPAANRSEARGWIEYLFLRRRQNALRRLEINAGDIVGYPDIEGAYEVSSIGEDGRVYFKGARTGSAWPDRLVVKARAGDVGREAQDVRRAAASRASLLGTTHELSQAKLFDLRPWKVEWQLGVGAIDKLAEVIETASDEKPIQMFLEQHPELLAALLGGRERFAVPRPSLGGKYEPDFLLADTDSLGIRWLLVELETPISAITLRTQNALDKSARRGVTQIQEWREWLQNNLDVARRPTRQDGLGLSDIRPNSEGLVLVGRRHLLGNSSSAVRSGASEQNSIRIHTYDWLVESLRSIIDFVGPPAVNPHLLKPPR</sequence>
<dbReference type="RefSeq" id="WP_069909103.1">
    <property type="nucleotide sequence ID" value="NZ_LAJE02000135.1"/>
</dbReference>
<dbReference type="AlphaFoldDB" id="A0A1E5XSY4"/>
<accession>A0A1E5XSY4</accession>
<reference evidence="2 3" key="1">
    <citation type="journal article" date="2015" name="Genome Announc.">
        <title>Genome Assemblies of Three Soil-Associated Devosia species: D. insulae, D. limi, and D. soli.</title>
        <authorList>
            <person name="Hassan Y.I."/>
            <person name="Lepp D."/>
            <person name="Zhou T."/>
        </authorList>
    </citation>
    <scope>NUCLEOTIDE SEQUENCE [LARGE SCALE GENOMIC DNA]</scope>
    <source>
        <strain evidence="2 3">DS-56</strain>
    </source>
</reference>
<dbReference type="Pfam" id="PF14082">
    <property type="entry name" value="SduA_C"/>
    <property type="match status" value="1"/>
</dbReference>
<dbReference type="InterPro" id="IPR025359">
    <property type="entry name" value="SduA_C"/>
</dbReference>
<gene>
    <name evidence="2" type="ORF">VW23_001030</name>
</gene>
<dbReference type="EMBL" id="LAJE02000135">
    <property type="protein sequence ID" value="OEO31722.1"/>
    <property type="molecule type" value="Genomic_DNA"/>
</dbReference>
<evidence type="ECO:0000259" key="1">
    <source>
        <dbReference type="Pfam" id="PF14082"/>
    </source>
</evidence>
<dbReference type="Proteomes" id="UP000095463">
    <property type="component" value="Unassembled WGS sequence"/>
</dbReference>
<comment type="caution">
    <text evidence="2">The sequence shown here is derived from an EMBL/GenBank/DDBJ whole genome shotgun (WGS) entry which is preliminary data.</text>
</comment>
<evidence type="ECO:0000313" key="3">
    <source>
        <dbReference type="Proteomes" id="UP000095463"/>
    </source>
</evidence>
<evidence type="ECO:0000313" key="2">
    <source>
        <dbReference type="EMBL" id="OEO31722.1"/>
    </source>
</evidence>
<proteinExistence type="predicted"/>
<feature type="domain" description="Shedu protein SduA C-terminal" evidence="1">
    <location>
        <begin position="220"/>
        <end position="373"/>
    </location>
</feature>
<protein>
    <recommendedName>
        <fullName evidence="1">Shedu protein SduA C-terminal domain-containing protein</fullName>
    </recommendedName>
</protein>
<dbReference type="OrthoDB" id="9092962at2"/>
<keyword evidence="3" id="KW-1185">Reference proteome</keyword>